<proteinExistence type="predicted"/>
<keyword evidence="7" id="KW-0067">ATP-binding</keyword>
<dbReference type="CDD" id="cd00082">
    <property type="entry name" value="HisKA"/>
    <property type="match status" value="1"/>
</dbReference>
<dbReference type="InterPro" id="IPR005467">
    <property type="entry name" value="His_kinase_dom"/>
</dbReference>
<evidence type="ECO:0000256" key="5">
    <source>
        <dbReference type="ARBA" id="ARBA00022741"/>
    </source>
</evidence>
<dbReference type="SMART" id="SM00388">
    <property type="entry name" value="HisKA"/>
    <property type="match status" value="1"/>
</dbReference>
<dbReference type="InterPro" id="IPR004358">
    <property type="entry name" value="Sig_transdc_His_kin-like_C"/>
</dbReference>
<evidence type="ECO:0000313" key="11">
    <source>
        <dbReference type="Proteomes" id="UP001589818"/>
    </source>
</evidence>
<dbReference type="RefSeq" id="WP_204821773.1">
    <property type="nucleotide sequence ID" value="NZ_JANHOF010000015.1"/>
</dbReference>
<keyword evidence="6 10" id="KW-0418">Kinase</keyword>
<dbReference type="Gene3D" id="3.30.565.10">
    <property type="entry name" value="Histidine kinase-like ATPase, C-terminal domain"/>
    <property type="match status" value="1"/>
</dbReference>
<dbReference type="SUPFAM" id="SSF47384">
    <property type="entry name" value="Homodimeric domain of signal transducing histidine kinase"/>
    <property type="match status" value="1"/>
</dbReference>
<evidence type="ECO:0000256" key="4">
    <source>
        <dbReference type="ARBA" id="ARBA00022679"/>
    </source>
</evidence>
<protein>
    <recommendedName>
        <fullName evidence="2">histidine kinase</fullName>
        <ecNumber evidence="2">2.7.13.3</ecNumber>
    </recommendedName>
</protein>
<evidence type="ECO:0000259" key="9">
    <source>
        <dbReference type="PROSITE" id="PS50109"/>
    </source>
</evidence>
<dbReference type="InterPro" id="IPR003594">
    <property type="entry name" value="HATPase_dom"/>
</dbReference>
<dbReference type="SUPFAM" id="SSF55874">
    <property type="entry name" value="ATPase domain of HSP90 chaperone/DNA topoisomerase II/histidine kinase"/>
    <property type="match status" value="1"/>
</dbReference>
<keyword evidence="3" id="KW-0597">Phosphoprotein</keyword>
<dbReference type="Pfam" id="PF00512">
    <property type="entry name" value="HisKA"/>
    <property type="match status" value="1"/>
</dbReference>
<sequence>MVERIQTMYLNQRRFVSDASHELRTPLTTISGNAEFLKKIWIAYNKPPYLVDKNEIEISVEALNDIVDETNRMRRLVNDLLTLARADAGQQIKKDVFEIKPIVESVVRKAQLLPQSVHFKVEDLSVLENLYIAGDQEYLQHLLFIFLDNAFKFTLEGLVEFKSAKTADDILFTISDSGIGMAMNEIPQIFERFYRADSSRGDTPGTGLGLSIAQWILDEHKGNVEIVSSPNKGTTVALRLPVYKGKQYYS</sequence>
<keyword evidence="5" id="KW-0547">Nucleotide-binding</keyword>
<evidence type="ECO:0000256" key="7">
    <source>
        <dbReference type="ARBA" id="ARBA00022840"/>
    </source>
</evidence>
<dbReference type="InterPro" id="IPR050736">
    <property type="entry name" value="Sensor_HK_Regulatory"/>
</dbReference>
<dbReference type="EMBL" id="JBHLVF010000003">
    <property type="protein sequence ID" value="MFC0389822.1"/>
    <property type="molecule type" value="Genomic_DNA"/>
</dbReference>
<evidence type="ECO:0000256" key="8">
    <source>
        <dbReference type="ARBA" id="ARBA00023012"/>
    </source>
</evidence>
<dbReference type="EC" id="2.7.13.3" evidence="2"/>
<reference evidence="10 11" key="1">
    <citation type="submission" date="2024-09" db="EMBL/GenBank/DDBJ databases">
        <authorList>
            <person name="Sun Q."/>
            <person name="Mori K."/>
        </authorList>
    </citation>
    <scope>NUCLEOTIDE SEQUENCE [LARGE SCALE GENOMIC DNA]</scope>
    <source>
        <strain evidence="10 11">CCM 4839</strain>
    </source>
</reference>
<dbReference type="Pfam" id="PF02518">
    <property type="entry name" value="HATPase_c"/>
    <property type="match status" value="1"/>
</dbReference>
<dbReference type="InterPro" id="IPR036097">
    <property type="entry name" value="HisK_dim/P_sf"/>
</dbReference>
<dbReference type="SMART" id="SM00387">
    <property type="entry name" value="HATPase_c"/>
    <property type="match status" value="1"/>
</dbReference>
<dbReference type="GO" id="GO:0016301">
    <property type="term" value="F:kinase activity"/>
    <property type="evidence" value="ECO:0007669"/>
    <property type="project" value="UniProtKB-KW"/>
</dbReference>
<dbReference type="PRINTS" id="PR00344">
    <property type="entry name" value="BCTRLSENSOR"/>
</dbReference>
<dbReference type="InterPro" id="IPR036890">
    <property type="entry name" value="HATPase_C_sf"/>
</dbReference>
<dbReference type="Proteomes" id="UP001589818">
    <property type="component" value="Unassembled WGS sequence"/>
</dbReference>
<feature type="domain" description="Histidine kinase" evidence="9">
    <location>
        <begin position="18"/>
        <end position="244"/>
    </location>
</feature>
<comment type="caution">
    <text evidence="10">The sequence shown here is derived from an EMBL/GenBank/DDBJ whole genome shotgun (WGS) entry which is preliminary data.</text>
</comment>
<dbReference type="InterPro" id="IPR003661">
    <property type="entry name" value="HisK_dim/P_dom"/>
</dbReference>
<evidence type="ECO:0000313" key="10">
    <source>
        <dbReference type="EMBL" id="MFC0389822.1"/>
    </source>
</evidence>
<dbReference type="PROSITE" id="PS50109">
    <property type="entry name" value="HIS_KIN"/>
    <property type="match status" value="1"/>
</dbReference>
<keyword evidence="11" id="KW-1185">Reference proteome</keyword>
<evidence type="ECO:0000256" key="1">
    <source>
        <dbReference type="ARBA" id="ARBA00000085"/>
    </source>
</evidence>
<dbReference type="CDD" id="cd00075">
    <property type="entry name" value="HATPase"/>
    <property type="match status" value="1"/>
</dbReference>
<dbReference type="PANTHER" id="PTHR43711">
    <property type="entry name" value="TWO-COMPONENT HISTIDINE KINASE"/>
    <property type="match status" value="1"/>
</dbReference>
<keyword evidence="4" id="KW-0808">Transferase</keyword>
<gene>
    <name evidence="10" type="ORF">ACFFJ8_00380</name>
</gene>
<evidence type="ECO:0000256" key="6">
    <source>
        <dbReference type="ARBA" id="ARBA00022777"/>
    </source>
</evidence>
<name>A0ABV6J1Y9_9BACL</name>
<accession>A0ABV6J1Y9</accession>
<dbReference type="Gene3D" id="1.10.287.130">
    <property type="match status" value="1"/>
</dbReference>
<comment type="catalytic activity">
    <reaction evidence="1">
        <text>ATP + protein L-histidine = ADP + protein N-phospho-L-histidine.</text>
        <dbReference type="EC" id="2.7.13.3"/>
    </reaction>
</comment>
<evidence type="ECO:0000256" key="3">
    <source>
        <dbReference type="ARBA" id="ARBA00022553"/>
    </source>
</evidence>
<evidence type="ECO:0000256" key="2">
    <source>
        <dbReference type="ARBA" id="ARBA00012438"/>
    </source>
</evidence>
<organism evidence="10 11">
    <name type="scientific">Paenibacillus mendelii</name>
    <dbReference type="NCBI Taxonomy" id="206163"/>
    <lineage>
        <taxon>Bacteria</taxon>
        <taxon>Bacillati</taxon>
        <taxon>Bacillota</taxon>
        <taxon>Bacilli</taxon>
        <taxon>Bacillales</taxon>
        <taxon>Paenibacillaceae</taxon>
        <taxon>Paenibacillus</taxon>
    </lineage>
</organism>
<keyword evidence="8" id="KW-0902">Two-component regulatory system</keyword>
<dbReference type="PANTHER" id="PTHR43711:SF1">
    <property type="entry name" value="HISTIDINE KINASE 1"/>
    <property type="match status" value="1"/>
</dbReference>